<dbReference type="Proteomes" id="UP000214666">
    <property type="component" value="Chromosome"/>
</dbReference>
<dbReference type="EMBL" id="CP020028">
    <property type="protein sequence ID" value="ASR46578.1"/>
    <property type="molecule type" value="Genomic_DNA"/>
</dbReference>
<dbReference type="RefSeq" id="WP_094154359.1">
    <property type="nucleotide sequence ID" value="NZ_CP020028.1"/>
</dbReference>
<evidence type="ECO:0000313" key="1">
    <source>
        <dbReference type="EMBL" id="ASR46578.1"/>
    </source>
</evidence>
<name>A0A222WKR9_9BACL</name>
<dbReference type="AlphaFoldDB" id="A0A222WKR9"/>
<gene>
    <name evidence="1" type="ORF">B4V02_07760</name>
</gene>
<reference evidence="1 2" key="1">
    <citation type="submission" date="2017-03" db="EMBL/GenBank/DDBJ databases">
        <title>Complete genome sequence of Paenibacillus Kribbensis producing bioflocculants.</title>
        <authorList>
            <person name="Lee H.-G."/>
            <person name="Oh H.-M."/>
        </authorList>
    </citation>
    <scope>NUCLEOTIDE SEQUENCE [LARGE SCALE GENOMIC DNA]</scope>
    <source>
        <strain evidence="1 2">AM49</strain>
    </source>
</reference>
<protein>
    <submittedName>
        <fullName evidence="1">Uncharacterized protein</fullName>
    </submittedName>
</protein>
<keyword evidence="2" id="KW-1185">Reference proteome</keyword>
<evidence type="ECO:0000313" key="2">
    <source>
        <dbReference type="Proteomes" id="UP000214666"/>
    </source>
</evidence>
<dbReference type="OrthoDB" id="2618552at2"/>
<organism evidence="1 2">
    <name type="scientific">Paenibacillus kribbensis</name>
    <dbReference type="NCBI Taxonomy" id="172713"/>
    <lineage>
        <taxon>Bacteria</taxon>
        <taxon>Bacillati</taxon>
        <taxon>Bacillota</taxon>
        <taxon>Bacilli</taxon>
        <taxon>Bacillales</taxon>
        <taxon>Paenibacillaceae</taxon>
        <taxon>Paenibacillus</taxon>
    </lineage>
</organism>
<dbReference type="KEGG" id="pkb:B4V02_07760"/>
<proteinExistence type="predicted"/>
<accession>A0A222WKR9</accession>
<sequence length="141" mass="16761">MINQFSRSPKLRDILNVIEAVPTQYSDEEIILYVDKFLPSYNCEGAAIGYFSIISHLCYYRPDLESQLMKIALKPLYYLGIEHPDSAIKWIKTYVKEKNDNDYYTSKQGRTWITNHLKDKHELITRIFKEIDFEDNDEDIR</sequence>